<dbReference type="AlphaFoldDB" id="A0AAU9TLR9"/>
<dbReference type="GO" id="GO:0016491">
    <property type="term" value="F:oxidoreductase activity"/>
    <property type="evidence" value="ECO:0007669"/>
    <property type="project" value="TreeGrafter"/>
</dbReference>
<comment type="caution">
    <text evidence="7">The sequence shown here is derived from an EMBL/GenBank/DDBJ whole genome shotgun (WGS) entry which is preliminary data.</text>
</comment>
<evidence type="ECO:0000256" key="4">
    <source>
        <dbReference type="ARBA" id="ARBA00040773"/>
    </source>
</evidence>
<evidence type="ECO:0000259" key="6">
    <source>
        <dbReference type="Pfam" id="PF08806"/>
    </source>
</evidence>
<evidence type="ECO:0000313" key="8">
    <source>
        <dbReference type="Proteomes" id="UP001153954"/>
    </source>
</evidence>
<name>A0AAU9TLR9_EUPED</name>
<keyword evidence="2 5" id="KW-0732">Signal</keyword>
<evidence type="ECO:0000256" key="5">
    <source>
        <dbReference type="SAM" id="SignalP"/>
    </source>
</evidence>
<feature type="chain" id="PRO_5043594521" description="Selenoprotein M" evidence="5">
    <location>
        <begin position="21"/>
        <end position="112"/>
    </location>
</feature>
<evidence type="ECO:0000313" key="7">
    <source>
        <dbReference type="EMBL" id="CAH2086958.1"/>
    </source>
</evidence>
<evidence type="ECO:0000256" key="3">
    <source>
        <dbReference type="ARBA" id="ARBA00022933"/>
    </source>
</evidence>
<keyword evidence="8" id="KW-1185">Reference proteome</keyword>
<dbReference type="InterPro" id="IPR036249">
    <property type="entry name" value="Thioredoxin-like_sf"/>
</dbReference>
<protein>
    <recommendedName>
        <fullName evidence="4">Selenoprotein M</fullName>
    </recommendedName>
</protein>
<dbReference type="GO" id="GO:0005788">
    <property type="term" value="C:endoplasmic reticulum lumen"/>
    <property type="evidence" value="ECO:0007669"/>
    <property type="project" value="TreeGrafter"/>
</dbReference>
<dbReference type="Proteomes" id="UP001153954">
    <property type="component" value="Unassembled WGS sequence"/>
</dbReference>
<evidence type="ECO:0000256" key="1">
    <source>
        <dbReference type="ARBA" id="ARBA00005742"/>
    </source>
</evidence>
<dbReference type="PANTHER" id="PTHR13077:SF7">
    <property type="entry name" value="SELENOPROTEIN M"/>
    <property type="match status" value="1"/>
</dbReference>
<dbReference type="Pfam" id="PF08806">
    <property type="entry name" value="Sep15_SelM"/>
    <property type="match status" value="1"/>
</dbReference>
<reference evidence="7" key="1">
    <citation type="submission" date="2022-03" db="EMBL/GenBank/DDBJ databases">
        <authorList>
            <person name="Tunstrom K."/>
        </authorList>
    </citation>
    <scope>NUCLEOTIDE SEQUENCE</scope>
</reference>
<dbReference type="InterPro" id="IPR038219">
    <property type="entry name" value="Sep15/SelM_sf"/>
</dbReference>
<dbReference type="InterPro" id="IPR039992">
    <property type="entry name" value="Sep15_SelM"/>
</dbReference>
<sequence>MSNVTKVFLIAACVISSSFAFDKEKIVSARIETCRGCSLNRLPEVKKFVMEDAPFYDRVEVKFITGAPPEVILLDSADQELERIALSNLNREECNKVLADNGFAKKTKNEEF</sequence>
<gene>
    <name evidence="7" type="ORF">EEDITHA_LOCUS3269</name>
</gene>
<evidence type="ECO:0000256" key="2">
    <source>
        <dbReference type="ARBA" id="ARBA00022729"/>
    </source>
</evidence>
<organism evidence="7 8">
    <name type="scientific">Euphydryas editha</name>
    <name type="common">Edith's checkerspot</name>
    <dbReference type="NCBI Taxonomy" id="104508"/>
    <lineage>
        <taxon>Eukaryota</taxon>
        <taxon>Metazoa</taxon>
        <taxon>Ecdysozoa</taxon>
        <taxon>Arthropoda</taxon>
        <taxon>Hexapoda</taxon>
        <taxon>Insecta</taxon>
        <taxon>Pterygota</taxon>
        <taxon>Neoptera</taxon>
        <taxon>Endopterygota</taxon>
        <taxon>Lepidoptera</taxon>
        <taxon>Glossata</taxon>
        <taxon>Ditrysia</taxon>
        <taxon>Papilionoidea</taxon>
        <taxon>Nymphalidae</taxon>
        <taxon>Nymphalinae</taxon>
        <taxon>Euphydryas</taxon>
    </lineage>
</organism>
<accession>A0AAU9TLR9</accession>
<feature type="signal peptide" evidence="5">
    <location>
        <begin position="1"/>
        <end position="20"/>
    </location>
</feature>
<dbReference type="PANTHER" id="PTHR13077">
    <property type="entry name" value="SELENOPROTEIN F"/>
    <property type="match status" value="1"/>
</dbReference>
<feature type="domain" description="Selenoprotein F/M" evidence="6">
    <location>
        <begin position="29"/>
        <end position="103"/>
    </location>
</feature>
<proteinExistence type="inferred from homology"/>
<dbReference type="Gene3D" id="3.40.30.50">
    <property type="entry name" value="Sep15/SelM thioredoxin-like domain, active-site redox motif"/>
    <property type="match status" value="1"/>
</dbReference>
<dbReference type="EMBL" id="CAKOGL010000005">
    <property type="protein sequence ID" value="CAH2086958.1"/>
    <property type="molecule type" value="Genomic_DNA"/>
</dbReference>
<dbReference type="InterPro" id="IPR014912">
    <property type="entry name" value="Sep15_SelM_dom"/>
</dbReference>
<keyword evidence="3" id="KW-0712">Selenocysteine</keyword>
<comment type="similarity">
    <text evidence="1">Belongs to the selenoprotein M/F family.</text>
</comment>
<dbReference type="SUPFAM" id="SSF52833">
    <property type="entry name" value="Thioredoxin-like"/>
    <property type="match status" value="1"/>
</dbReference>